<dbReference type="Proteomes" id="UP000244803">
    <property type="component" value="Chromosome 1"/>
</dbReference>
<dbReference type="OrthoDB" id="363195at2759"/>
<reference evidence="1" key="1">
    <citation type="submission" date="2022-07" db="EMBL/GenBank/DDBJ databases">
        <title>Evaluation of T. orientalis genome assembly methods using nanopore sequencing and analysis of variation between genomes.</title>
        <authorList>
            <person name="Yam J."/>
            <person name="Micallef M.L."/>
            <person name="Liu M."/>
            <person name="Djordjevic S.P."/>
            <person name="Bogema D.R."/>
            <person name="Jenkins C."/>
        </authorList>
    </citation>
    <scope>NUCLEOTIDE SEQUENCE</scope>
    <source>
        <strain evidence="1">Fish Creek</strain>
    </source>
</reference>
<proteinExistence type="predicted"/>
<accession>A0A976QUE0</accession>
<dbReference type="AlphaFoldDB" id="A0A976QUE0"/>
<dbReference type="EMBL" id="CP056065">
    <property type="protein sequence ID" value="UKJ87767.2"/>
    <property type="molecule type" value="Genomic_DNA"/>
</dbReference>
<sequence>MYEKSPENRKFLRQILDTTSQTFDSNGYKWIIEQVTNQKSNKRFTQSLDHPRFNRPHCDRGDWVDPINGFGSLITFPGGPYRGSGFDLTTWLGNMFKSVETPASANEPAGANMALQIFNQVKGIIQTIIALIVDTVPPMVIGTASIFPLCATGSAQVAQTFPICFPQCLAVLVACPGFWVDDIAGACGSNVSMPPLCSFSAFVNHGRIPPQYTTYEASKLYPESCPKYDPNIDLPLDLYNKKDNFHSSIAEAAREKLAKMPLYERLIKSLELHYAPKAKPCDCEKMKIKCKLRIPYPIHIKASEKVSETHYEKPEWVSEDEKRCCNECKPIWEAMYSVG</sequence>
<name>A0A976QUE0_THEOR</name>
<evidence type="ECO:0000313" key="1">
    <source>
        <dbReference type="EMBL" id="UKJ87767.2"/>
    </source>
</evidence>
<organism evidence="1 2">
    <name type="scientific">Theileria orientalis</name>
    <dbReference type="NCBI Taxonomy" id="68886"/>
    <lineage>
        <taxon>Eukaryota</taxon>
        <taxon>Sar</taxon>
        <taxon>Alveolata</taxon>
        <taxon>Apicomplexa</taxon>
        <taxon>Aconoidasida</taxon>
        <taxon>Piroplasmida</taxon>
        <taxon>Theileriidae</taxon>
        <taxon>Theileria</taxon>
    </lineage>
</organism>
<gene>
    <name evidence="1" type="ORF">MACJ_000207</name>
</gene>
<protein>
    <submittedName>
        <fullName evidence="1">Uncharacterized protein</fullName>
    </submittedName>
</protein>
<evidence type="ECO:0000313" key="2">
    <source>
        <dbReference type="Proteomes" id="UP000244803"/>
    </source>
</evidence>